<name>A0A212L5Z8_9BACT</name>
<reference evidence="2" key="1">
    <citation type="submission" date="2016-08" db="EMBL/GenBank/DDBJ databases">
        <authorList>
            <person name="Seilhamer J.J."/>
        </authorList>
    </citation>
    <scope>NUCLEOTIDE SEQUENCE</scope>
    <source>
        <strain evidence="2">86-1</strain>
    </source>
</reference>
<accession>A0A212L5Z8</accession>
<gene>
    <name evidence="2" type="ORF">KL86DES1_20911</name>
</gene>
<feature type="region of interest" description="Disordered" evidence="1">
    <location>
        <begin position="20"/>
        <end position="99"/>
    </location>
</feature>
<evidence type="ECO:0000313" key="2">
    <source>
        <dbReference type="EMBL" id="SCM72907.1"/>
    </source>
</evidence>
<sequence>MKTRMQREVARWHCAARREIAERSEETPGAAAAQPSRNVGSWKTPAGCFGGDARGAEKGAQPHNRPRLAARRAGGQNTNNEKAPVPAGHKNPLSKDSPL</sequence>
<organism evidence="2">
    <name type="scientific">uncultured Desulfovibrio sp</name>
    <dbReference type="NCBI Taxonomy" id="167968"/>
    <lineage>
        <taxon>Bacteria</taxon>
        <taxon>Pseudomonadati</taxon>
        <taxon>Thermodesulfobacteriota</taxon>
        <taxon>Desulfovibrionia</taxon>
        <taxon>Desulfovibrionales</taxon>
        <taxon>Desulfovibrionaceae</taxon>
        <taxon>Desulfovibrio</taxon>
        <taxon>environmental samples</taxon>
    </lineage>
</organism>
<dbReference type="EMBL" id="FMJC01000002">
    <property type="protein sequence ID" value="SCM72907.1"/>
    <property type="molecule type" value="Genomic_DNA"/>
</dbReference>
<proteinExistence type="predicted"/>
<dbReference type="AlphaFoldDB" id="A0A212L5Z8"/>
<protein>
    <submittedName>
        <fullName evidence="2">Uncharacterized protein</fullName>
    </submittedName>
</protein>
<evidence type="ECO:0000256" key="1">
    <source>
        <dbReference type="SAM" id="MobiDB-lite"/>
    </source>
</evidence>